<organism evidence="12 13">
    <name type="scientific">Cucumis sativus</name>
    <name type="common">Cucumber</name>
    <dbReference type="NCBI Taxonomy" id="3659"/>
    <lineage>
        <taxon>Eukaryota</taxon>
        <taxon>Viridiplantae</taxon>
        <taxon>Streptophyta</taxon>
        <taxon>Embryophyta</taxon>
        <taxon>Tracheophyta</taxon>
        <taxon>Spermatophyta</taxon>
        <taxon>Magnoliopsida</taxon>
        <taxon>eudicotyledons</taxon>
        <taxon>Gunneridae</taxon>
        <taxon>Pentapetalae</taxon>
        <taxon>rosids</taxon>
        <taxon>fabids</taxon>
        <taxon>Cucurbitales</taxon>
        <taxon>Cucurbitaceae</taxon>
        <taxon>Benincaseae</taxon>
        <taxon>Cucumis</taxon>
    </lineage>
</organism>
<evidence type="ECO:0000256" key="7">
    <source>
        <dbReference type="ARBA" id="ARBA00023014"/>
    </source>
</evidence>
<dbReference type="CDD" id="cd00056">
    <property type="entry name" value="ENDO3c"/>
    <property type="match status" value="1"/>
</dbReference>
<accession>A0A0A0KHE4</accession>
<gene>
    <name evidence="12" type="ORF">Csa_6G450390</name>
</gene>
<reference evidence="12 13" key="1">
    <citation type="journal article" date="2009" name="Nat. Genet.">
        <title>The genome of the cucumber, Cucumis sativus L.</title>
        <authorList>
            <person name="Huang S."/>
            <person name="Li R."/>
            <person name="Zhang Z."/>
            <person name="Li L."/>
            <person name="Gu X."/>
            <person name="Fan W."/>
            <person name="Lucas W.J."/>
            <person name="Wang X."/>
            <person name="Xie B."/>
            <person name="Ni P."/>
            <person name="Ren Y."/>
            <person name="Zhu H."/>
            <person name="Li J."/>
            <person name="Lin K."/>
            <person name="Jin W."/>
            <person name="Fei Z."/>
            <person name="Li G."/>
            <person name="Staub J."/>
            <person name="Kilian A."/>
            <person name="van der Vossen E.A."/>
            <person name="Wu Y."/>
            <person name="Guo J."/>
            <person name="He J."/>
            <person name="Jia Z."/>
            <person name="Ren Y."/>
            <person name="Tian G."/>
            <person name="Lu Y."/>
            <person name="Ruan J."/>
            <person name="Qian W."/>
            <person name="Wang M."/>
            <person name="Huang Q."/>
            <person name="Li B."/>
            <person name="Xuan Z."/>
            <person name="Cao J."/>
            <person name="Asan"/>
            <person name="Wu Z."/>
            <person name="Zhang J."/>
            <person name="Cai Q."/>
            <person name="Bai Y."/>
            <person name="Zhao B."/>
            <person name="Han Y."/>
            <person name="Li Y."/>
            <person name="Li X."/>
            <person name="Wang S."/>
            <person name="Shi Q."/>
            <person name="Liu S."/>
            <person name="Cho W.K."/>
            <person name="Kim J.Y."/>
            <person name="Xu Y."/>
            <person name="Heller-Uszynska K."/>
            <person name="Miao H."/>
            <person name="Cheng Z."/>
            <person name="Zhang S."/>
            <person name="Wu J."/>
            <person name="Yang Y."/>
            <person name="Kang H."/>
            <person name="Li M."/>
            <person name="Liang H."/>
            <person name="Ren X."/>
            <person name="Shi Z."/>
            <person name="Wen M."/>
            <person name="Jian M."/>
            <person name="Yang H."/>
            <person name="Zhang G."/>
            <person name="Yang Z."/>
            <person name="Chen R."/>
            <person name="Liu S."/>
            <person name="Li J."/>
            <person name="Ma L."/>
            <person name="Liu H."/>
            <person name="Zhou Y."/>
            <person name="Zhao J."/>
            <person name="Fang X."/>
            <person name="Li G."/>
            <person name="Fang L."/>
            <person name="Li Y."/>
            <person name="Liu D."/>
            <person name="Zheng H."/>
            <person name="Zhang Y."/>
            <person name="Qin N."/>
            <person name="Li Z."/>
            <person name="Yang G."/>
            <person name="Yang S."/>
            <person name="Bolund L."/>
            <person name="Kristiansen K."/>
            <person name="Zheng H."/>
            <person name="Li S."/>
            <person name="Zhang X."/>
            <person name="Yang H."/>
            <person name="Wang J."/>
            <person name="Sun R."/>
            <person name="Zhang B."/>
            <person name="Jiang S."/>
            <person name="Wang J."/>
            <person name="Du Y."/>
            <person name="Li S."/>
        </authorList>
    </citation>
    <scope>NUCLEOTIDE SEQUENCE [LARGE SCALE GENOMIC DNA]</scope>
    <source>
        <strain evidence="13">cv. 9930</strain>
    </source>
</reference>
<evidence type="ECO:0000313" key="13">
    <source>
        <dbReference type="Proteomes" id="UP000029981"/>
    </source>
</evidence>
<feature type="compositionally biased region" description="Basic residues" evidence="10">
    <location>
        <begin position="193"/>
        <end position="202"/>
    </location>
</feature>
<evidence type="ECO:0000256" key="3">
    <source>
        <dbReference type="ARBA" id="ARBA00005646"/>
    </source>
</evidence>
<keyword evidence="9" id="KW-0539">Nucleus</keyword>
<comment type="subcellular location">
    <subcellularLocation>
        <location evidence="2">Nucleus</location>
    </subcellularLocation>
</comment>
<dbReference type="GO" id="GO:0035514">
    <property type="term" value="F:DNA demethylase activity"/>
    <property type="evidence" value="ECO:0007669"/>
    <property type="project" value="InterPro"/>
</dbReference>
<evidence type="ECO:0000256" key="9">
    <source>
        <dbReference type="ARBA" id="ARBA00023242"/>
    </source>
</evidence>
<evidence type="ECO:0000256" key="2">
    <source>
        <dbReference type="ARBA" id="ARBA00004123"/>
    </source>
</evidence>
<dbReference type="InterPro" id="IPR011257">
    <property type="entry name" value="DNA_glycosylase"/>
</dbReference>
<keyword evidence="4" id="KW-0004">4Fe-4S</keyword>
<keyword evidence="6" id="KW-0408">Iron</keyword>
<dbReference type="Gramene" id="KGN48234">
    <property type="protein sequence ID" value="KGN48234"/>
    <property type="gene ID" value="Csa_6G450390"/>
</dbReference>
<feature type="compositionally biased region" description="Polar residues" evidence="10">
    <location>
        <begin position="1061"/>
        <end position="1071"/>
    </location>
</feature>
<evidence type="ECO:0000256" key="6">
    <source>
        <dbReference type="ARBA" id="ARBA00023004"/>
    </source>
</evidence>
<dbReference type="OrthoDB" id="5607at2759"/>
<dbReference type="SMART" id="SM00478">
    <property type="entry name" value="ENDO3c"/>
    <property type="match status" value="1"/>
</dbReference>
<dbReference type="Proteomes" id="UP000029981">
    <property type="component" value="Chromosome 6"/>
</dbReference>
<dbReference type="InterPro" id="IPR044811">
    <property type="entry name" value="DME/ROS1"/>
</dbReference>
<feature type="region of interest" description="Disordered" evidence="10">
    <location>
        <begin position="1"/>
        <end position="46"/>
    </location>
</feature>
<dbReference type="GO" id="GO:0003677">
    <property type="term" value="F:DNA binding"/>
    <property type="evidence" value="ECO:0007669"/>
    <property type="project" value="UniProtKB-KW"/>
</dbReference>
<dbReference type="GO" id="GO:0046872">
    <property type="term" value="F:metal ion binding"/>
    <property type="evidence" value="ECO:0007669"/>
    <property type="project" value="UniProtKB-KW"/>
</dbReference>
<dbReference type="PANTHER" id="PTHR46213">
    <property type="entry name" value="TRANSCRIPTIONAL ACTIVATOR DEMETER"/>
    <property type="match status" value="1"/>
</dbReference>
<dbReference type="KEGG" id="csv:101206621"/>
<comment type="cofactor">
    <cofactor evidence="1">
        <name>[4Fe-4S] cluster</name>
        <dbReference type="ChEBI" id="CHEBI:49883"/>
    </cofactor>
</comment>
<dbReference type="FunFam" id="1.10.1670.10:FF:000004">
    <property type="entry name" value="DNA glycosylase/AP lyase ROS1"/>
    <property type="match status" value="1"/>
</dbReference>
<sequence>MSVENPWVPVTPVKASLRKPSHEEENQQKSDGSCEETEAESEKINACSDTPNLVTLDNGEILVVDLSEMKGVQNEANCCSSSSSLEKVESISQGELSSKTIPHFVPPTPDKRTNVVLKQVVDVQSTLAAETRDMEGQEQNCKTVSRRTDEDGLQQDVCELVLESSCASVLTPINNDNSSKDIEITVKEITKLKEHKRKHRPKVMGEGKPRTSTPATQRAANSQENVRTKRKYVRKNAANKSLENPLEPGTLNPVTPAGSMENSRGLRTYTRKRGVNTIETGPSTDMEERKQGRKKCCKSLKFDNEGKQKDENSLFESSSNSSESLAHILTTGSYQSHSVLNHWNENDTVFDHEQADMLYDPNPSMKHQPEGRKCLSESQVSIVDIPIEYSSSWIKLQSNYRENERGMGRTSSTNHLLSSSEDLFCSSTTISSEGKEAMGLKRKWYQNIKQDDASSFDLLEEFYSIYGSQMPQAEYFPKENSDKVQHFGPSSTYFNVTGETCKVSSLKENSCTSKARYQLPRPQNHSLFPRVHEGSVTPNKLQPFESSLATDQMKMTHTRFDAQDYVWTLGSWSHHCNRQSKYSHKQSLAVTDLQRVESSHRLPSSGAQVDKIKIQTTVSGKKQKNLTSYNMDGTEQHPKLALYSRRKTSQFSPGSLSEINSGSKLSTNAMIEEMKMLDINREGKISLYEKQNEIVTYKMQNQEHSALVVYRGDGSIVPFEGALDPIKKRRRFAKVDLDEETVRVWKLLMDNSNKELVEGSDEAKDKWWEEERSVFSGRTDSFIAKMHLIQGDRGFSQWKGSVLDSVIGVFLTQNVSDHLSSSAFMSLAARYPLKSKSLHESSVDEQTSLILNESQVTLCQAEDSVIWAKQISDQSICKQSCTTVCEIDQAEENFLTSSDSSGSKSAGVTSMRGYQCSVTSYSSKKIVELEDRRLTTEINTTVEACSLGNEKTADAAISSQMSVVSEHSINSLCPLSSENRMPCLKSNYGKDLSSKDICGNGCASSVEVKQVTETNKLKSDFKIASATDSSEGTCSTSEEKYVCQREHNENPDSPKNHLKESPSQSSNQLQKISNSGVTEVECCKLCREATPFPYVYKQRDVYHTNERSHTLNLVSQTSVVNTNNVEAKRCCRELCSLDQLSDHNVMIQSEGRLIEVPHGVESQTSMSHWNIHQTLPTSLIDNSFGPTSWETGEPAQNKHDHSLSSKFNDPKSDIIKPNRERVKKEKRVGVDWDSLRKQVEATGRRDRTTNTMDSLDWEAVRCADIDDIAYTIRERGMNNRLAERIKDFLDRLVKDHGSTDLEWLRDVPPDQAKEYLLSIRGLGLKSVECVRLLTLQQVAFPVDTNVGRIAVRLGWVPLQPLPESLQLHLLELYPVLESIQKYLWPRLCKLDQRTLYELHYQMITFGKVFCTKSKPNCNACPMRGECRHFASAFASARLSLPAPEEKSLINATERKADINQAVVVHQQPLALTQESEPIESIQQLISVKSGGSNKDPIIEEPQTPEPECPQISEIDIEDTLYEDPDEIPTIKLNIEAFTKHVQNYMQENMELQEGSMSKALVLLSPEAASIPMPKLKNISRLRTEHQVYELPDSHPLLEKLQLERREPDDPCFYLLAIWTPGETANSVEQLHAHCSSQESGGLCGEKECFSCNSVREPDSEVVRGTLLIPCRTAMRGSFPLNGTYFQVNEVFADHDSSLNPIDVPRSWLWKLSRRTVYFGTSIPTIFKGLSTEEIQGCFWKGYVCVRGFDQTTRAPRPLIARLHFPASKMTRIKGKTDNPDGK</sequence>
<dbReference type="PANTHER" id="PTHR46213:SF13">
    <property type="entry name" value="DEMETER-LIKE PROTEIN 2-RELATED"/>
    <property type="match status" value="1"/>
</dbReference>
<dbReference type="Gene3D" id="1.10.1670.10">
    <property type="entry name" value="Helix-hairpin-Helix base-excision DNA repair enzymes (C-terminal)"/>
    <property type="match status" value="1"/>
</dbReference>
<dbReference type="eggNOG" id="ENOG502RZU8">
    <property type="taxonomic scope" value="Eukaryota"/>
</dbReference>
<feature type="region of interest" description="Disordered" evidence="10">
    <location>
        <begin position="1183"/>
        <end position="1214"/>
    </location>
</feature>
<comment type="similarity">
    <text evidence="3">Belongs to the DNA glycosylase family. DEMETER subfamily.</text>
</comment>
<dbReference type="InterPro" id="IPR028924">
    <property type="entry name" value="Perm-CXXC"/>
</dbReference>
<keyword evidence="5" id="KW-0479">Metal-binding</keyword>
<feature type="region of interest" description="Disordered" evidence="10">
    <location>
        <begin position="193"/>
        <end position="292"/>
    </location>
</feature>
<name>A0A0A0KHE4_CUCSA</name>
<evidence type="ECO:0000313" key="12">
    <source>
        <dbReference type="EMBL" id="KGN48234.1"/>
    </source>
</evidence>
<dbReference type="GO" id="GO:0051539">
    <property type="term" value="F:4 iron, 4 sulfur cluster binding"/>
    <property type="evidence" value="ECO:0007669"/>
    <property type="project" value="UniProtKB-KW"/>
</dbReference>
<protein>
    <recommendedName>
        <fullName evidence="11">HhH-GPD domain-containing protein</fullName>
    </recommendedName>
</protein>
<dbReference type="Pfam" id="PF15628">
    <property type="entry name" value="RRM_DME"/>
    <property type="match status" value="1"/>
</dbReference>
<evidence type="ECO:0000256" key="1">
    <source>
        <dbReference type="ARBA" id="ARBA00001966"/>
    </source>
</evidence>
<dbReference type="InterPro" id="IPR003265">
    <property type="entry name" value="HhH-GPD_domain"/>
</dbReference>
<dbReference type="EMBL" id="CM002927">
    <property type="protein sequence ID" value="KGN48234.1"/>
    <property type="molecule type" value="Genomic_DNA"/>
</dbReference>
<feature type="compositionally biased region" description="Basic and acidic residues" evidence="10">
    <location>
        <begin position="1196"/>
        <end position="1214"/>
    </location>
</feature>
<feature type="domain" description="HhH-GPD" evidence="11">
    <location>
        <begin position="1241"/>
        <end position="1408"/>
    </location>
</feature>
<evidence type="ECO:0000256" key="5">
    <source>
        <dbReference type="ARBA" id="ARBA00022723"/>
    </source>
</evidence>
<feature type="compositionally biased region" description="Polar residues" evidence="10">
    <location>
        <begin position="210"/>
        <end position="225"/>
    </location>
</feature>
<reference evidence="12 13" key="2">
    <citation type="journal article" date="2009" name="PLoS ONE">
        <title>An integrated genetic and cytogenetic map of the cucumber genome.</title>
        <authorList>
            <person name="Ren Y."/>
            <person name="Zhang Z."/>
            <person name="Liu J."/>
            <person name="Staub J.E."/>
            <person name="Han Y."/>
            <person name="Cheng Z."/>
            <person name="Li X."/>
            <person name="Lu J."/>
            <person name="Miao H."/>
            <person name="Kang H."/>
            <person name="Xie B."/>
            <person name="Gu X."/>
            <person name="Wang X."/>
            <person name="Du Y."/>
            <person name="Jin W."/>
            <person name="Huang S."/>
        </authorList>
    </citation>
    <scope>NUCLEOTIDE SEQUENCE [LARGE SCALE GENOMIC DNA]</scope>
    <source>
        <strain evidence="13">cv. 9930</strain>
    </source>
</reference>
<dbReference type="GO" id="GO:0141166">
    <property type="term" value="P:chromosomal 5-methylcytosine DNA demethylation pathway"/>
    <property type="evidence" value="ECO:0007669"/>
    <property type="project" value="InterPro"/>
</dbReference>
<evidence type="ECO:0000256" key="10">
    <source>
        <dbReference type="SAM" id="MobiDB-lite"/>
    </source>
</evidence>
<evidence type="ECO:0000256" key="4">
    <source>
        <dbReference type="ARBA" id="ARBA00022485"/>
    </source>
</evidence>
<proteinExistence type="inferred from homology"/>
<dbReference type="InterPro" id="IPR028925">
    <property type="entry name" value="RRM_DME"/>
</dbReference>
<feature type="region of interest" description="Disordered" evidence="10">
    <location>
        <begin position="1045"/>
        <end position="1071"/>
    </location>
</feature>
<evidence type="ECO:0000256" key="8">
    <source>
        <dbReference type="ARBA" id="ARBA00023125"/>
    </source>
</evidence>
<evidence type="ECO:0000259" key="11">
    <source>
        <dbReference type="SMART" id="SM00478"/>
    </source>
</evidence>
<keyword evidence="13" id="KW-1185">Reference proteome</keyword>
<keyword evidence="8" id="KW-0238">DNA-binding</keyword>
<keyword evidence="7" id="KW-0411">Iron-sulfur</keyword>
<dbReference type="SUPFAM" id="SSF48150">
    <property type="entry name" value="DNA-glycosylase"/>
    <property type="match status" value="1"/>
</dbReference>
<dbReference type="GO" id="GO:0003906">
    <property type="term" value="F:DNA-(apurinic or apyrimidinic site) endonuclease activity"/>
    <property type="evidence" value="ECO:0007669"/>
    <property type="project" value="UniProtKB-ARBA"/>
</dbReference>
<dbReference type="Pfam" id="PF15629">
    <property type="entry name" value="Perm-CXXC"/>
    <property type="match status" value="1"/>
</dbReference>
<reference evidence="12 13" key="4">
    <citation type="journal article" date="2011" name="BMC Genomics">
        <title>RNA-Seq improves annotation of protein-coding genes in the cucumber genome.</title>
        <authorList>
            <person name="Li Z."/>
            <person name="Zhang Z."/>
            <person name="Yan P."/>
            <person name="Huang S."/>
            <person name="Fei Z."/>
            <person name="Lin K."/>
        </authorList>
    </citation>
    <scope>NUCLEOTIDE SEQUENCE [LARGE SCALE GENOMIC DNA]</scope>
    <source>
        <strain evidence="13">cv. 9930</strain>
    </source>
</reference>
<dbReference type="GO" id="GO:0019104">
    <property type="term" value="F:DNA N-glycosylase activity"/>
    <property type="evidence" value="ECO:0007669"/>
    <property type="project" value="InterPro"/>
</dbReference>
<dbReference type="InterPro" id="IPR003651">
    <property type="entry name" value="Endonuclease3_FeS-loop_motif"/>
</dbReference>
<dbReference type="GO" id="GO:0005634">
    <property type="term" value="C:nucleus"/>
    <property type="evidence" value="ECO:0007669"/>
    <property type="project" value="UniProtKB-SubCell"/>
</dbReference>
<dbReference type="SMART" id="SM00525">
    <property type="entry name" value="FES"/>
    <property type="match status" value="1"/>
</dbReference>
<reference evidence="12 13" key="3">
    <citation type="journal article" date="2010" name="BMC Genomics">
        <title>Transcriptome sequencing and comparative analysis of cucumber flowers with different sex types.</title>
        <authorList>
            <person name="Guo S."/>
            <person name="Zheng Y."/>
            <person name="Joung J.G."/>
            <person name="Liu S."/>
            <person name="Zhang Z."/>
            <person name="Crasta O.R."/>
            <person name="Sobral B.W."/>
            <person name="Xu Y."/>
            <person name="Huang S."/>
            <person name="Fei Z."/>
        </authorList>
    </citation>
    <scope>NUCLEOTIDE SEQUENCE [LARGE SCALE GENOMIC DNA]</scope>
    <source>
        <strain evidence="13">cv. 9930</strain>
    </source>
</reference>
<dbReference type="InterPro" id="IPR023170">
    <property type="entry name" value="HhH_base_excis_C"/>
</dbReference>
<feature type="compositionally biased region" description="Basic and acidic residues" evidence="10">
    <location>
        <begin position="1045"/>
        <end position="1060"/>
    </location>
</feature>
<dbReference type="GO" id="GO:0006284">
    <property type="term" value="P:base-excision repair"/>
    <property type="evidence" value="ECO:0007669"/>
    <property type="project" value="InterPro"/>
</dbReference>